<keyword evidence="1" id="KW-0812">Transmembrane</keyword>
<dbReference type="Proteomes" id="UP000237271">
    <property type="component" value="Unassembled WGS sequence"/>
</dbReference>
<protein>
    <submittedName>
        <fullName evidence="2">Uncharacterized protein</fullName>
    </submittedName>
</protein>
<accession>A0A2P4Y8U0</accession>
<keyword evidence="3" id="KW-1185">Reference proteome</keyword>
<sequence>MILMLHLKRKLVNKLKFLSMIVKFCVRIRGQTFRNDVQFRQTFLLQERFQPQQHSSQQRSSGLLSDAWLSYFGRLQTPLTVYVVKSILLFQLLFLFFAELSTS</sequence>
<gene>
    <name evidence="2" type="ORF">PHPALM_8859</name>
</gene>
<keyword evidence="1" id="KW-0472">Membrane</keyword>
<evidence type="ECO:0000313" key="3">
    <source>
        <dbReference type="Proteomes" id="UP000237271"/>
    </source>
</evidence>
<keyword evidence="1" id="KW-1133">Transmembrane helix</keyword>
<reference evidence="2 3" key="1">
    <citation type="journal article" date="2017" name="Genome Biol. Evol.">
        <title>Phytophthora megakarya and P. palmivora, closely related causal agents of cacao black pod rot, underwent increases in genome sizes and gene numbers by different mechanisms.</title>
        <authorList>
            <person name="Ali S.S."/>
            <person name="Shao J."/>
            <person name="Lary D.J."/>
            <person name="Kronmiller B."/>
            <person name="Shen D."/>
            <person name="Strem M.D."/>
            <person name="Amoako-Attah I."/>
            <person name="Akrofi A.Y."/>
            <person name="Begoude B.A."/>
            <person name="Ten Hoopen G.M."/>
            <person name="Coulibaly K."/>
            <person name="Kebe B.I."/>
            <person name="Melnick R.L."/>
            <person name="Guiltinan M.J."/>
            <person name="Tyler B.M."/>
            <person name="Meinhardt L.W."/>
            <person name="Bailey B.A."/>
        </authorList>
    </citation>
    <scope>NUCLEOTIDE SEQUENCE [LARGE SCALE GENOMIC DNA]</scope>
    <source>
        <strain evidence="3">sbr112.9</strain>
    </source>
</reference>
<feature type="transmembrane region" description="Helical" evidence="1">
    <location>
        <begin position="79"/>
        <end position="98"/>
    </location>
</feature>
<name>A0A2P4Y8U0_9STRA</name>
<dbReference type="AlphaFoldDB" id="A0A2P4Y8U0"/>
<evidence type="ECO:0000256" key="1">
    <source>
        <dbReference type="SAM" id="Phobius"/>
    </source>
</evidence>
<organism evidence="2 3">
    <name type="scientific">Phytophthora palmivora</name>
    <dbReference type="NCBI Taxonomy" id="4796"/>
    <lineage>
        <taxon>Eukaryota</taxon>
        <taxon>Sar</taxon>
        <taxon>Stramenopiles</taxon>
        <taxon>Oomycota</taxon>
        <taxon>Peronosporomycetes</taxon>
        <taxon>Peronosporales</taxon>
        <taxon>Peronosporaceae</taxon>
        <taxon>Phytophthora</taxon>
    </lineage>
</organism>
<comment type="caution">
    <text evidence="2">The sequence shown here is derived from an EMBL/GenBank/DDBJ whole genome shotgun (WGS) entry which is preliminary data.</text>
</comment>
<proteinExistence type="predicted"/>
<evidence type="ECO:0000313" key="2">
    <source>
        <dbReference type="EMBL" id="POM74224.1"/>
    </source>
</evidence>
<dbReference type="EMBL" id="NCKW01004910">
    <property type="protein sequence ID" value="POM74224.1"/>
    <property type="molecule type" value="Genomic_DNA"/>
</dbReference>